<accession>A0A5C5XHG0</accession>
<organism evidence="1 2">
    <name type="scientific">Rubinisphaera italica</name>
    <dbReference type="NCBI Taxonomy" id="2527969"/>
    <lineage>
        <taxon>Bacteria</taxon>
        <taxon>Pseudomonadati</taxon>
        <taxon>Planctomycetota</taxon>
        <taxon>Planctomycetia</taxon>
        <taxon>Planctomycetales</taxon>
        <taxon>Planctomycetaceae</taxon>
        <taxon>Rubinisphaera</taxon>
    </lineage>
</organism>
<evidence type="ECO:0000313" key="1">
    <source>
        <dbReference type="EMBL" id="TWT62274.1"/>
    </source>
</evidence>
<keyword evidence="2" id="KW-1185">Reference proteome</keyword>
<name>A0A5C5XHG0_9PLAN</name>
<evidence type="ECO:0000313" key="2">
    <source>
        <dbReference type="Proteomes" id="UP000316095"/>
    </source>
</evidence>
<sequence>MVQSIPLEAESLNAFTEFAKTRIQSQSEESLQECLAVYCEVQELKQALAEIGTLHEAAAGCGYSRNELEAQYQARLDRLLNLPE</sequence>
<dbReference type="RefSeq" id="WP_146504153.1">
    <property type="nucleotide sequence ID" value="NZ_SJPG01000001.1"/>
</dbReference>
<dbReference type="EMBL" id="SJPG01000001">
    <property type="protein sequence ID" value="TWT62274.1"/>
    <property type="molecule type" value="Genomic_DNA"/>
</dbReference>
<proteinExistence type="predicted"/>
<dbReference type="AlphaFoldDB" id="A0A5C5XHG0"/>
<protein>
    <submittedName>
        <fullName evidence="1">Uncharacterized protein</fullName>
    </submittedName>
</protein>
<reference evidence="1 2" key="1">
    <citation type="submission" date="2019-02" db="EMBL/GenBank/DDBJ databases">
        <title>Deep-cultivation of Planctomycetes and their phenomic and genomic characterization uncovers novel biology.</title>
        <authorList>
            <person name="Wiegand S."/>
            <person name="Jogler M."/>
            <person name="Boedeker C."/>
            <person name="Pinto D."/>
            <person name="Vollmers J."/>
            <person name="Rivas-Marin E."/>
            <person name="Kohn T."/>
            <person name="Peeters S.H."/>
            <person name="Heuer A."/>
            <person name="Rast P."/>
            <person name="Oberbeckmann S."/>
            <person name="Bunk B."/>
            <person name="Jeske O."/>
            <person name="Meyerdierks A."/>
            <person name="Storesund J.E."/>
            <person name="Kallscheuer N."/>
            <person name="Luecker S."/>
            <person name="Lage O.M."/>
            <person name="Pohl T."/>
            <person name="Merkel B.J."/>
            <person name="Hornburger P."/>
            <person name="Mueller R.-W."/>
            <person name="Bruemmer F."/>
            <person name="Labrenz M."/>
            <person name="Spormann A.M."/>
            <person name="Op Den Camp H."/>
            <person name="Overmann J."/>
            <person name="Amann R."/>
            <person name="Jetten M.S.M."/>
            <person name="Mascher T."/>
            <person name="Medema M.H."/>
            <person name="Devos D.P."/>
            <person name="Kaster A.-K."/>
            <person name="Ovreas L."/>
            <person name="Rohde M."/>
            <person name="Galperin M.Y."/>
            <person name="Jogler C."/>
        </authorList>
    </citation>
    <scope>NUCLEOTIDE SEQUENCE [LARGE SCALE GENOMIC DNA]</scope>
    <source>
        <strain evidence="1 2">Pan54</strain>
    </source>
</reference>
<dbReference type="Proteomes" id="UP000316095">
    <property type="component" value="Unassembled WGS sequence"/>
</dbReference>
<gene>
    <name evidence="1" type="ORF">Pan54_30150</name>
</gene>
<comment type="caution">
    <text evidence="1">The sequence shown here is derived from an EMBL/GenBank/DDBJ whole genome shotgun (WGS) entry which is preliminary data.</text>
</comment>